<dbReference type="PATRIC" id="fig|1116213.3.peg.202"/>
<dbReference type="KEGG" id="mhb:MHM_01910"/>
<keyword evidence="4" id="KW-0687">Ribonucleoprotein</keyword>
<dbReference type="GO" id="GO:0005840">
    <property type="term" value="C:ribosome"/>
    <property type="evidence" value="ECO:0007669"/>
    <property type="project" value="UniProtKB-KW"/>
</dbReference>
<reference evidence="4" key="1">
    <citation type="submission" date="2011-11" db="EMBL/GenBank/DDBJ databases">
        <title>Complete genome sequence of Candidatus Mycoplasma haemominutum.</title>
        <authorList>
            <person name="Barker E.N."/>
            <person name="Darby A.C."/>
            <person name="Helps C.R."/>
            <person name="Peters I.R."/>
            <person name="Hughes M.A."/>
            <person name="Radford A.D."/>
            <person name="Novacco M."/>
            <person name="Boretti F."/>
            <person name="Hofmann-Lehmann R."/>
            <person name="Tasker S."/>
        </authorList>
    </citation>
    <scope>NUCLEOTIDE SEQUENCE</scope>
    <source>
        <strain evidence="4">Birmingham 1</strain>
    </source>
</reference>
<dbReference type="SUPFAM" id="SSF160369">
    <property type="entry name" value="Ribosomal protein L10-like"/>
    <property type="match status" value="1"/>
</dbReference>
<dbReference type="OrthoDB" id="398492at2"/>
<dbReference type="EMBL" id="HE613254">
    <property type="protein sequence ID" value="CCE66709.1"/>
    <property type="molecule type" value="Genomic_DNA"/>
</dbReference>
<keyword evidence="4" id="KW-0689">Ribosomal protein</keyword>
<sequence>MRSSHTVKEQQVRVLVQKMRESASFATVKYSSLGAKSSEWLRREVKKYEGEVKMVSNNVLKRALAQFTEGAEVGEIAGQHFLLLIKSEQIAPLKLLAQLVKKYELLNFGAVYCNNKFLTEKQREYIPNWLDREAVLSKFAYLLNYPILSLIFNIKAIAAKSEVR</sequence>
<comment type="similarity">
    <text evidence="1">Belongs to the universal ribosomal protein uL10 family.</text>
</comment>
<dbReference type="HOGENOM" id="CLU_1617198_0_0_14"/>
<organism evidence="4">
    <name type="scientific">Candidatus Mycoplasma haematominutum 'Birmingham 1'</name>
    <dbReference type="NCBI Taxonomy" id="1116213"/>
    <lineage>
        <taxon>Bacteria</taxon>
        <taxon>Bacillati</taxon>
        <taxon>Mycoplasmatota</taxon>
        <taxon>Mollicutes</taxon>
        <taxon>Mycoplasmataceae</taxon>
        <taxon>Mycoplasma</taxon>
    </lineage>
</organism>
<evidence type="ECO:0000256" key="1">
    <source>
        <dbReference type="ARBA" id="ARBA00008889"/>
    </source>
</evidence>
<dbReference type="InterPro" id="IPR043141">
    <property type="entry name" value="Ribosomal_uL10-like_sf"/>
</dbReference>
<accession>G8C311</accession>
<dbReference type="NCBIfam" id="NF000955">
    <property type="entry name" value="PRK00099.1-1"/>
    <property type="match status" value="1"/>
</dbReference>
<dbReference type="InterPro" id="IPR001790">
    <property type="entry name" value="Ribosomal_uL10"/>
</dbReference>
<dbReference type="Pfam" id="PF00466">
    <property type="entry name" value="Ribosomal_L10"/>
    <property type="match status" value="1"/>
</dbReference>
<gene>
    <name evidence="4" type="primary">rplJ</name>
    <name evidence="4" type="ORF">MHM_01910</name>
</gene>
<evidence type="ECO:0000313" key="4">
    <source>
        <dbReference type="EMBL" id="CCE66709.1"/>
    </source>
</evidence>
<dbReference type="Gene3D" id="3.30.70.1730">
    <property type="match status" value="1"/>
</dbReference>
<reference evidence="4" key="2">
    <citation type="submission" date="2011-11" db="EMBL/GenBank/DDBJ databases">
        <authorList>
            <person name="Barker E."/>
        </authorList>
    </citation>
    <scope>NUCLEOTIDE SEQUENCE</scope>
    <source>
        <strain evidence="4">Birmingham 1</strain>
    </source>
</reference>
<protein>
    <recommendedName>
        <fullName evidence="2">Large ribosomal subunit protein uL10</fullName>
    </recommendedName>
    <alternativeName>
        <fullName evidence="3">50S ribosomal protein L10</fullName>
    </alternativeName>
</protein>
<dbReference type="AlphaFoldDB" id="G8C311"/>
<evidence type="ECO:0000256" key="3">
    <source>
        <dbReference type="ARBA" id="ARBA00035502"/>
    </source>
</evidence>
<name>G8C311_9MOLU</name>
<evidence type="ECO:0000256" key="2">
    <source>
        <dbReference type="ARBA" id="ARBA00035202"/>
    </source>
</evidence>
<proteinExistence type="inferred from homology"/>
<dbReference type="RefSeq" id="WP_015511574.1">
    <property type="nucleotide sequence ID" value="NC_021007.1"/>
</dbReference>